<evidence type="ECO:0000313" key="2">
    <source>
        <dbReference type="EMBL" id="AGC44987.1"/>
    </source>
</evidence>
<dbReference type="Proteomes" id="UP000011131">
    <property type="component" value="Chromosome"/>
</dbReference>
<gene>
    <name evidence="2" type="ordered locus">MYSTI_03681</name>
</gene>
<keyword evidence="3" id="KW-1185">Reference proteome</keyword>
<evidence type="ECO:0000313" key="3">
    <source>
        <dbReference type="Proteomes" id="UP000011131"/>
    </source>
</evidence>
<organism evidence="2 3">
    <name type="scientific">Myxococcus stipitatus (strain DSM 14675 / JCM 12634 / Mx s8)</name>
    <dbReference type="NCBI Taxonomy" id="1278073"/>
    <lineage>
        <taxon>Bacteria</taxon>
        <taxon>Pseudomonadati</taxon>
        <taxon>Myxococcota</taxon>
        <taxon>Myxococcia</taxon>
        <taxon>Myxococcales</taxon>
        <taxon>Cystobacterineae</taxon>
        <taxon>Myxococcaceae</taxon>
        <taxon>Myxococcus</taxon>
    </lineage>
</organism>
<evidence type="ECO:0000256" key="1">
    <source>
        <dbReference type="SAM" id="SignalP"/>
    </source>
</evidence>
<dbReference type="EMBL" id="CP004025">
    <property type="protein sequence ID" value="AGC44987.1"/>
    <property type="molecule type" value="Genomic_DNA"/>
</dbReference>
<protein>
    <recommendedName>
        <fullName evidence="4">Outer membrane protein beta-barrel domain-containing protein</fullName>
    </recommendedName>
</protein>
<reference evidence="2 3" key="1">
    <citation type="journal article" date="2013" name="Genome Announc.">
        <title>Complete genome sequence of Myxococcus stipitatus strain DSM 14675, a fruiting myxobacterium.</title>
        <authorList>
            <person name="Huntley S."/>
            <person name="Kneip S."/>
            <person name="Treuner-Lange A."/>
            <person name="Sogaard-Andersen L."/>
        </authorList>
    </citation>
    <scope>NUCLEOTIDE SEQUENCE [LARGE SCALE GENOMIC DNA]</scope>
    <source>
        <strain evidence="3">DSM 14675 / JCM 12634 / Mx s8</strain>
    </source>
</reference>
<proteinExistence type="predicted"/>
<feature type="signal peptide" evidence="1">
    <location>
        <begin position="1"/>
        <end position="23"/>
    </location>
</feature>
<name>L7UBP0_MYXSD</name>
<sequence>MAMRHCWTLSVIAALGVSGTALARESGTRESGEVALDVRAEHGMSGPQVAASVNLGLGAGYVYKHGTSRTGEDENLKVTDGAHASLPFLLELGYRINSRVYVGVWGSWELVFSRTNHISCPESFDCSNSQWRFGPELRVHVAPESRFDPWVGLSMGMEILKSHVKGTTQVPLPVVGPVPAHIDTKVTDRGITYARLTFGADFPVTDFLAVGPIGTASIGSYTVRSGDQTVTVSGFPSQTSPVGAVKDGVHALFTLGLRGVFRSF</sequence>
<dbReference type="KEGG" id="msd:MYSTI_03681"/>
<feature type="chain" id="PRO_5003983651" description="Outer membrane protein beta-barrel domain-containing protein" evidence="1">
    <location>
        <begin position="24"/>
        <end position="264"/>
    </location>
</feature>
<dbReference type="eggNOG" id="COG3637">
    <property type="taxonomic scope" value="Bacteria"/>
</dbReference>
<dbReference type="STRING" id="1278073.MYSTI_03681"/>
<evidence type="ECO:0008006" key="4">
    <source>
        <dbReference type="Google" id="ProtNLM"/>
    </source>
</evidence>
<dbReference type="HOGENOM" id="CLU_1053049_0_0_7"/>
<dbReference type="AlphaFoldDB" id="L7UBP0"/>
<keyword evidence="1" id="KW-0732">Signal</keyword>
<dbReference type="PATRIC" id="fig|1278073.3.peg.3743"/>
<accession>L7UBP0</accession>